<feature type="region of interest" description="Disordered" evidence="2">
    <location>
        <begin position="1"/>
        <end position="23"/>
    </location>
</feature>
<keyword evidence="1" id="KW-0175">Coiled coil</keyword>
<name>A0A067KBK4_JATCU</name>
<dbReference type="AlphaFoldDB" id="A0A067KBK4"/>
<feature type="coiled-coil region" evidence="1">
    <location>
        <begin position="155"/>
        <end position="182"/>
    </location>
</feature>
<feature type="coiled-coil region" evidence="1">
    <location>
        <begin position="231"/>
        <end position="262"/>
    </location>
</feature>
<dbReference type="PANTHER" id="PTHR33476:SF22">
    <property type="entry name" value="PROTEIN POLAR LOCALIZATION DURING ASYMMETRIC DIVISION AND REDISTRIBUTION"/>
    <property type="match status" value="1"/>
</dbReference>
<dbReference type="Proteomes" id="UP000027138">
    <property type="component" value="Unassembled WGS sequence"/>
</dbReference>
<organism evidence="3 4">
    <name type="scientific">Jatropha curcas</name>
    <name type="common">Barbados nut</name>
    <dbReference type="NCBI Taxonomy" id="180498"/>
    <lineage>
        <taxon>Eukaryota</taxon>
        <taxon>Viridiplantae</taxon>
        <taxon>Streptophyta</taxon>
        <taxon>Embryophyta</taxon>
        <taxon>Tracheophyta</taxon>
        <taxon>Spermatophyta</taxon>
        <taxon>Magnoliopsida</taxon>
        <taxon>eudicotyledons</taxon>
        <taxon>Gunneridae</taxon>
        <taxon>Pentapetalae</taxon>
        <taxon>rosids</taxon>
        <taxon>fabids</taxon>
        <taxon>Malpighiales</taxon>
        <taxon>Euphorbiaceae</taxon>
        <taxon>Crotonoideae</taxon>
        <taxon>Jatropheae</taxon>
        <taxon>Jatropha</taxon>
    </lineage>
</organism>
<feature type="coiled-coil region" evidence="1">
    <location>
        <begin position="310"/>
        <end position="349"/>
    </location>
</feature>
<dbReference type="STRING" id="180498.A0A067KBK4"/>
<dbReference type="KEGG" id="jcu:105637557"/>
<protein>
    <recommendedName>
        <fullName evidence="5">Protein POLAR LOCALIZATION DURING ASYMMETRIC DIVISION AND REDISTRIBUTION-like</fullName>
    </recommendedName>
</protein>
<keyword evidence="4" id="KW-1185">Reference proteome</keyword>
<feature type="compositionally biased region" description="Basic and acidic residues" evidence="2">
    <location>
        <begin position="273"/>
        <end position="282"/>
    </location>
</feature>
<dbReference type="OrthoDB" id="1916242at2759"/>
<dbReference type="GO" id="GO:0008356">
    <property type="term" value="P:asymmetric cell division"/>
    <property type="evidence" value="ECO:0007669"/>
    <property type="project" value="InterPro"/>
</dbReference>
<dbReference type="EMBL" id="KK914539">
    <property type="protein sequence ID" value="KDP33517.1"/>
    <property type="molecule type" value="Genomic_DNA"/>
</dbReference>
<evidence type="ECO:0000313" key="4">
    <source>
        <dbReference type="Proteomes" id="UP000027138"/>
    </source>
</evidence>
<evidence type="ECO:0000256" key="2">
    <source>
        <dbReference type="SAM" id="MobiDB-lite"/>
    </source>
</evidence>
<gene>
    <name evidence="3" type="ORF">JCGZ_07088</name>
</gene>
<reference evidence="3 4" key="1">
    <citation type="journal article" date="2014" name="PLoS ONE">
        <title>Global Analysis of Gene Expression Profiles in Physic Nut (Jatropha curcas L.) Seedlings Exposed to Salt Stress.</title>
        <authorList>
            <person name="Zhang L."/>
            <person name="Zhang C."/>
            <person name="Wu P."/>
            <person name="Chen Y."/>
            <person name="Li M."/>
            <person name="Jiang H."/>
            <person name="Wu G."/>
        </authorList>
    </citation>
    <scope>NUCLEOTIDE SEQUENCE [LARGE SCALE GENOMIC DNA]</scope>
    <source>
        <strain evidence="4">cv. GZQX0401</strain>
        <tissue evidence="3">Young leaves</tissue>
    </source>
</reference>
<proteinExistence type="predicted"/>
<feature type="compositionally biased region" description="Basic and acidic residues" evidence="2">
    <location>
        <begin position="83"/>
        <end position="101"/>
    </location>
</feature>
<feature type="region of interest" description="Disordered" evidence="2">
    <location>
        <begin position="273"/>
        <end position="310"/>
    </location>
</feature>
<dbReference type="InterPro" id="IPR040348">
    <property type="entry name" value="POLAR-like"/>
</dbReference>
<dbReference type="PANTHER" id="PTHR33476">
    <property type="entry name" value="EMB|CAB62613.1"/>
    <property type="match status" value="1"/>
</dbReference>
<feature type="region of interest" description="Disordered" evidence="2">
    <location>
        <begin position="83"/>
        <end position="102"/>
    </location>
</feature>
<accession>A0A067KBK4</accession>
<evidence type="ECO:0000313" key="3">
    <source>
        <dbReference type="EMBL" id="KDP33517.1"/>
    </source>
</evidence>
<evidence type="ECO:0008006" key="5">
    <source>
        <dbReference type="Google" id="ProtNLM"/>
    </source>
</evidence>
<sequence length="384" mass="43792">MKPVFNYKLSNAPLSSSSSQDRTRPPLRIADILLAGDDDDLDENSLMDGSSEILRSITCYSPRRIVARWLSSLRRARVKRIAEESVKREKESKREEEEKGLGDVTVQARCSMNGFNGGGLESPATDSGQSRIDASFNMGVGCCLLYLVAASKTELHRMIEMRMQMENLLQNTREELLKQNELFKQSEPNDVFAYLDTDAGEGGDCETQILAESSTFTVCDQSLKWETPEKEECLEQGRNRLEAELEVELQRLQLRLDTEKLMKDTEQLRIKEWERASDEHTASSKSQAMSSGEVIDPQLQDSSTDCGVPPNELERRLHELLEERQQEEIRELEAALECLKQELYEKEMEVSWWKDTAMLISHHAMEPSQSTSLGELQMYDSFSE</sequence>
<evidence type="ECO:0000256" key="1">
    <source>
        <dbReference type="SAM" id="Coils"/>
    </source>
</evidence>